<gene>
    <name evidence="3" type="ordered locus">SVEN_3277</name>
</gene>
<evidence type="ECO:0000313" key="4">
    <source>
        <dbReference type="Proteomes" id="UP000006854"/>
    </source>
</evidence>
<dbReference type="Proteomes" id="UP000006854">
    <property type="component" value="Chromosome"/>
</dbReference>
<dbReference type="eggNOG" id="COG1595">
    <property type="taxonomic scope" value="Bacteria"/>
</dbReference>
<protein>
    <submittedName>
        <fullName evidence="3">Uncharacterized protein</fullName>
    </submittedName>
</protein>
<feature type="transmembrane region" description="Helical" evidence="2">
    <location>
        <begin position="100"/>
        <end position="121"/>
    </location>
</feature>
<dbReference type="PATRIC" id="fig|953739.5.peg.5497"/>
<evidence type="ECO:0000256" key="2">
    <source>
        <dbReference type="SAM" id="Phobius"/>
    </source>
</evidence>
<dbReference type="HOGENOM" id="CLU_077148_0_0_11"/>
<dbReference type="EMBL" id="FR845719">
    <property type="protein sequence ID" value="CCA56563.1"/>
    <property type="molecule type" value="Genomic_DNA"/>
</dbReference>
<evidence type="ECO:0000313" key="3">
    <source>
        <dbReference type="EMBL" id="CCA56563.1"/>
    </source>
</evidence>
<dbReference type="STRING" id="953739.SVEN_3277"/>
<dbReference type="KEGG" id="sve:SVEN_3277"/>
<sequence>MTPASPATPPDRAPDSGSGDEGSDATGPTSDDGSDAADPTGDDGSYATGPTGDDGSDAADLATAADLRAAFARAAFDVTPGPVPLAAVRRAGRARRRRRTTAFSALSVLGVATAVAAVVVLTPVRPAPLSSGPEPVAVPPTGVPSAAAASSAPAVRTSQQPPPPPAPTPIKVVASGERVAAGKGWKVWLTKEGKHWTGPDGYENSRSVTDGNIDLGSPGVSHQSEGDAKGVFHSGVYYGTRTAGRVELRNAAGRTIVATLLELPGKPGWGVWYAHGGAKDGEMSPVLYDRSGVRLAELPLMPAGDPGSGDQNP</sequence>
<feature type="region of interest" description="Disordered" evidence="1">
    <location>
        <begin position="126"/>
        <end position="170"/>
    </location>
</feature>
<evidence type="ECO:0000256" key="1">
    <source>
        <dbReference type="SAM" id="MobiDB-lite"/>
    </source>
</evidence>
<organism evidence="3 4">
    <name type="scientific">Streptomyces venezuelae (strain ATCC 10712 / CBS 650.69 / DSM 40230 / JCM 4526 / NBRC 13096 / PD 04745)</name>
    <dbReference type="NCBI Taxonomy" id="953739"/>
    <lineage>
        <taxon>Bacteria</taxon>
        <taxon>Bacillati</taxon>
        <taxon>Actinomycetota</taxon>
        <taxon>Actinomycetes</taxon>
        <taxon>Kitasatosporales</taxon>
        <taxon>Streptomycetaceae</taxon>
        <taxon>Streptomyces</taxon>
    </lineage>
</organism>
<dbReference type="RefSeq" id="WP_015034478.1">
    <property type="nucleotide sequence ID" value="NC_018750.1"/>
</dbReference>
<proteinExistence type="predicted"/>
<feature type="compositionally biased region" description="Pro residues" evidence="1">
    <location>
        <begin position="1"/>
        <end position="11"/>
    </location>
</feature>
<reference evidence="3 4" key="1">
    <citation type="journal article" date="2011" name="BMC Genomics">
        <title>Genome-wide analysis of the role of GlnR in Streptomyces venezuelae provides new insights into global nitrogen regulation in actinomycetes.</title>
        <authorList>
            <person name="Pullan S.T."/>
            <person name="Bibb M.J."/>
            <person name="Merrick M."/>
        </authorList>
    </citation>
    <scope>NUCLEOTIDE SEQUENCE [LARGE SCALE GENOMIC DNA]</scope>
    <source>
        <strain evidence="4">ATCC 10712 / CBS 650.69 / DSM 40230 / JCM 4526 / NBRC 13096 / PD 04745</strain>
    </source>
</reference>
<dbReference type="OrthoDB" id="4335667at2"/>
<keyword evidence="2" id="KW-1133">Transmembrane helix</keyword>
<name>F2RA81_STRVP</name>
<keyword evidence="4" id="KW-1185">Reference proteome</keyword>
<accession>F2RA81</accession>
<keyword evidence="2" id="KW-0472">Membrane</keyword>
<keyword evidence="2" id="KW-0812">Transmembrane</keyword>
<feature type="region of interest" description="Disordered" evidence="1">
    <location>
        <begin position="1"/>
        <end position="60"/>
    </location>
</feature>
<feature type="compositionally biased region" description="Low complexity" evidence="1">
    <location>
        <begin position="143"/>
        <end position="155"/>
    </location>
</feature>
<dbReference type="GeneID" id="51863843"/>
<dbReference type="AlphaFoldDB" id="F2RA81"/>